<dbReference type="GO" id="GO:0003688">
    <property type="term" value="F:DNA replication origin binding"/>
    <property type="evidence" value="ECO:0007669"/>
    <property type="project" value="TreeGrafter"/>
</dbReference>
<organism evidence="2 3">
    <name type="scientific">Parvibaculum sedimenti</name>
    <dbReference type="NCBI Taxonomy" id="2608632"/>
    <lineage>
        <taxon>Bacteria</taxon>
        <taxon>Pseudomonadati</taxon>
        <taxon>Pseudomonadota</taxon>
        <taxon>Alphaproteobacteria</taxon>
        <taxon>Hyphomicrobiales</taxon>
        <taxon>Parvibaculaceae</taxon>
        <taxon>Parvibaculum</taxon>
    </lineage>
</organism>
<dbReference type="PANTHER" id="PTHR30050">
    <property type="entry name" value="CHROMOSOMAL REPLICATION INITIATOR PROTEIN DNAA"/>
    <property type="match status" value="1"/>
</dbReference>
<dbReference type="Proteomes" id="UP000468901">
    <property type="component" value="Unassembled WGS sequence"/>
</dbReference>
<dbReference type="PANTHER" id="PTHR30050:SF5">
    <property type="entry name" value="DNAA REGULATORY INACTIVATOR HDA"/>
    <property type="match status" value="1"/>
</dbReference>
<dbReference type="GO" id="GO:0006270">
    <property type="term" value="P:DNA replication initiation"/>
    <property type="evidence" value="ECO:0007669"/>
    <property type="project" value="TreeGrafter"/>
</dbReference>
<proteinExistence type="predicted"/>
<dbReference type="Pfam" id="PF22688">
    <property type="entry name" value="Hda_lid"/>
    <property type="match status" value="1"/>
</dbReference>
<dbReference type="InterPro" id="IPR055199">
    <property type="entry name" value="Hda_lid"/>
</dbReference>
<name>A0A6N6VLZ6_9HYPH</name>
<evidence type="ECO:0000313" key="3">
    <source>
        <dbReference type="Proteomes" id="UP000468901"/>
    </source>
</evidence>
<gene>
    <name evidence="2" type="ORF">F2P47_08195</name>
</gene>
<dbReference type="Gene3D" id="1.10.8.60">
    <property type="match status" value="1"/>
</dbReference>
<keyword evidence="3" id="KW-1185">Reference proteome</keyword>
<dbReference type="EMBL" id="WESC01000006">
    <property type="protein sequence ID" value="KAB7740500.1"/>
    <property type="molecule type" value="Genomic_DNA"/>
</dbReference>
<reference evidence="2 3" key="1">
    <citation type="submission" date="2019-09" db="EMBL/GenBank/DDBJ databases">
        <title>Parvibaculum sedimenti sp. nov., isolated from sediment.</title>
        <authorList>
            <person name="Wang Y."/>
        </authorList>
    </citation>
    <scope>NUCLEOTIDE SEQUENCE [LARGE SCALE GENOMIC DNA]</scope>
    <source>
        <strain evidence="2 3">HXT-9</strain>
    </source>
</reference>
<protein>
    <submittedName>
        <fullName evidence="2">Chromosomal replication initiator DnaA</fullName>
    </submittedName>
</protein>
<dbReference type="AlphaFoldDB" id="A0A6N6VLZ6"/>
<feature type="domain" description="Hda lid" evidence="1">
    <location>
        <begin position="166"/>
        <end position="218"/>
    </location>
</feature>
<dbReference type="Gene3D" id="3.40.50.300">
    <property type="entry name" value="P-loop containing nucleotide triphosphate hydrolases"/>
    <property type="match status" value="1"/>
</dbReference>
<dbReference type="RefSeq" id="WP_152215864.1">
    <property type="nucleotide sequence ID" value="NZ_WESC01000006.1"/>
</dbReference>
<dbReference type="SUPFAM" id="SSF52540">
    <property type="entry name" value="P-loop containing nucleoside triphosphate hydrolases"/>
    <property type="match status" value="1"/>
</dbReference>
<dbReference type="GO" id="GO:0005886">
    <property type="term" value="C:plasma membrane"/>
    <property type="evidence" value="ECO:0007669"/>
    <property type="project" value="TreeGrafter"/>
</dbReference>
<dbReference type="InterPro" id="IPR027417">
    <property type="entry name" value="P-loop_NTPase"/>
</dbReference>
<comment type="caution">
    <text evidence="2">The sequence shown here is derived from an EMBL/GenBank/DDBJ whole genome shotgun (WGS) entry which is preliminary data.</text>
</comment>
<sequence length="234" mass="24634">MPRQLAFELGHRTALGREDFLVAPSNEAAVALVDAWPNWPSHGIALSGPSGSGKTHLAEVWRAASGAARIDAGDLATADLPGLIAAHAVIVEDIGTLPDAGERALFHLLNLAKEEGGFLLLTGREAPARLPTRLPDLASRLRALPHAELGAPDDALLAGVLVKLFDDRQLRVAEPLIAYLASRIERSIAVARDVVDALDRASLSGKRPISVPLAAEVLRSMGLALAARSWTGNS</sequence>
<evidence type="ECO:0000259" key="1">
    <source>
        <dbReference type="Pfam" id="PF22688"/>
    </source>
</evidence>
<evidence type="ECO:0000313" key="2">
    <source>
        <dbReference type="EMBL" id="KAB7740500.1"/>
    </source>
</evidence>
<accession>A0A6N6VLZ6</accession>